<dbReference type="SUPFAM" id="SSF109998">
    <property type="entry name" value="Triger factor/SurA peptide-binding domain-like"/>
    <property type="match status" value="1"/>
</dbReference>
<dbReference type="GO" id="GO:0015031">
    <property type="term" value="P:protein transport"/>
    <property type="evidence" value="ECO:0007669"/>
    <property type="project" value="InterPro"/>
</dbReference>
<sequence length="180" mass="20158">QVRQQVSASLTASASWDLPPELLRRQSQRELERSILELRRSGFDDDSIRRYVNELRQSVMASTARSLKEHFILEKIAEAENVSESAADYDAEIKAIASQSGESPRRVRASLERKGLMDVLRNQIIERKTIDLVTSKAEFKDIPFEFPKPDAEAIDHAVCGVAAGEDEIPTTPVAHEDIPS</sequence>
<dbReference type="EMBL" id="BARS01024211">
    <property type="protein sequence ID" value="GAG05223.1"/>
    <property type="molecule type" value="Genomic_DNA"/>
</dbReference>
<dbReference type="InterPro" id="IPR027304">
    <property type="entry name" value="Trigger_fact/SurA_dom_sf"/>
</dbReference>
<reference evidence="4" key="1">
    <citation type="journal article" date="2014" name="Front. Microbiol.">
        <title>High frequency of phylogenetically diverse reductive dehalogenase-homologous genes in deep subseafloor sedimentary metagenomes.</title>
        <authorList>
            <person name="Kawai M."/>
            <person name="Futagami T."/>
            <person name="Toyoda A."/>
            <person name="Takaki Y."/>
            <person name="Nishi S."/>
            <person name="Hori S."/>
            <person name="Arai W."/>
            <person name="Tsubouchi T."/>
            <person name="Morono Y."/>
            <person name="Uchiyama I."/>
            <person name="Ito T."/>
            <person name="Fujiyama A."/>
            <person name="Inagaki F."/>
            <person name="Takami H."/>
        </authorList>
    </citation>
    <scope>NUCLEOTIDE SEQUENCE</scope>
    <source>
        <strain evidence="4">Expedition CK06-06</strain>
    </source>
</reference>
<dbReference type="GO" id="GO:0003755">
    <property type="term" value="F:peptidyl-prolyl cis-trans isomerase activity"/>
    <property type="evidence" value="ECO:0007669"/>
    <property type="project" value="UniProtKB-KW"/>
</dbReference>
<dbReference type="InterPro" id="IPR037041">
    <property type="entry name" value="Trigger_fac_C_sf"/>
</dbReference>
<organism evidence="4">
    <name type="scientific">marine sediment metagenome</name>
    <dbReference type="NCBI Taxonomy" id="412755"/>
    <lineage>
        <taxon>unclassified sequences</taxon>
        <taxon>metagenomes</taxon>
        <taxon>ecological metagenomes</taxon>
    </lineage>
</organism>
<dbReference type="InterPro" id="IPR008880">
    <property type="entry name" value="Trigger_fac_C"/>
</dbReference>
<evidence type="ECO:0000259" key="3">
    <source>
        <dbReference type="Pfam" id="PF05698"/>
    </source>
</evidence>
<evidence type="ECO:0000313" key="4">
    <source>
        <dbReference type="EMBL" id="GAG05223.1"/>
    </source>
</evidence>
<dbReference type="AlphaFoldDB" id="X0UY48"/>
<feature type="non-terminal residue" evidence="4">
    <location>
        <position position="1"/>
    </location>
</feature>
<comment type="caution">
    <text evidence="4">The sequence shown here is derived from an EMBL/GenBank/DDBJ whole genome shotgun (WGS) entry which is preliminary data.</text>
</comment>
<dbReference type="Pfam" id="PF05698">
    <property type="entry name" value="Trigger_C"/>
    <property type="match status" value="1"/>
</dbReference>
<name>X0UY48_9ZZZZ</name>
<protein>
    <recommendedName>
        <fullName evidence="3">Trigger factor C-terminal domain-containing protein</fullName>
    </recommendedName>
</protein>
<dbReference type="Gene3D" id="1.10.3120.10">
    <property type="entry name" value="Trigger factor, C-terminal domain"/>
    <property type="match status" value="1"/>
</dbReference>
<evidence type="ECO:0000256" key="2">
    <source>
        <dbReference type="ARBA" id="ARBA00023235"/>
    </source>
</evidence>
<keyword evidence="1" id="KW-0697">Rotamase</keyword>
<accession>X0UY48</accession>
<proteinExistence type="predicted"/>
<evidence type="ECO:0000256" key="1">
    <source>
        <dbReference type="ARBA" id="ARBA00023110"/>
    </source>
</evidence>
<feature type="domain" description="Trigger factor C-terminal" evidence="3">
    <location>
        <begin position="2"/>
        <end position="134"/>
    </location>
</feature>
<keyword evidence="2" id="KW-0413">Isomerase</keyword>
<dbReference type="GO" id="GO:0006457">
    <property type="term" value="P:protein folding"/>
    <property type="evidence" value="ECO:0007669"/>
    <property type="project" value="InterPro"/>
</dbReference>
<gene>
    <name evidence="4" type="ORF">S01H1_38455</name>
</gene>